<proteinExistence type="predicted"/>
<reference evidence="1 2" key="1">
    <citation type="submission" date="2018-10" db="EMBL/GenBank/DDBJ databases">
        <title>Pan-genome distribution and transcriptional activeness of fungal secondary metabolism genes in Aspergillus section Fumigati.</title>
        <authorList>
            <person name="Takahashi H."/>
            <person name="Umemura M."/>
            <person name="Ninomiya A."/>
            <person name="Kusuya Y."/>
            <person name="Urayama S."/>
            <person name="Shimizu M."/>
            <person name="Watanabe A."/>
            <person name="Kamei K."/>
            <person name="Yaguchi T."/>
            <person name="Hagiwara D."/>
        </authorList>
    </citation>
    <scope>NUCLEOTIDE SEQUENCE [LARGE SCALE GENOMIC DNA]</scope>
    <source>
        <strain evidence="1 2">IFM 55266</strain>
    </source>
</reference>
<sequence>MVDREKLVAEESSEATPLLQKAAPIVSAQECRRHKQLLRCFLNLKQTVSKMEGLFKTEYVHEIKTELDPTARQTMVEERRWSIYVSRAIHRFSVWWTHLPAMGTLGFDSSQLAEKPYGQHGGWAWTKDQMPPLDVLMVLHALTLHNKALGEDCFRHQKMALWNEGFPLQLASRCIDQDSLTYSCPETCRMHFENMTKLAWENLADSENLSIECFRCQKPTVVPWTTRRGNGLADNGFVQLCQSCKFILRRDALLVQKLRRDLHLLSEKNTPLPGTCWSVEDGHGTLASNNETNEFVKQFLGKLLLEETRPTNLFPNMTQIIEASTEAVGSQSLPMLHDIFEHYQYVGNSSCDLHAAVMRVSKSASTMQNVDWSESDLHLSRIETRYVDFLREQSKGLSSRRPAVAKPDLMDPLVFLWSTHLLAPRSYCEFFRRSGNGVPVDWEPPHDSATCNVCHTLYPPSFARRFIRGLASLSEWKEWLSTV</sequence>
<keyword evidence="2" id="KW-1185">Reference proteome</keyword>
<dbReference type="Proteomes" id="UP001043456">
    <property type="component" value="Unassembled WGS sequence"/>
</dbReference>
<evidence type="ECO:0000313" key="2">
    <source>
        <dbReference type="Proteomes" id="UP001043456"/>
    </source>
</evidence>
<dbReference type="RefSeq" id="XP_043158899.1">
    <property type="nucleotide sequence ID" value="XM_043302964.1"/>
</dbReference>
<dbReference type="AlphaFoldDB" id="A0A9P3BFH2"/>
<dbReference type="EMBL" id="BHVY01000004">
    <property type="protein sequence ID" value="GIJ88153.1"/>
    <property type="molecule type" value="Genomic_DNA"/>
</dbReference>
<comment type="caution">
    <text evidence="1">The sequence shown here is derived from an EMBL/GenBank/DDBJ whole genome shotgun (WGS) entry which is preliminary data.</text>
</comment>
<name>A0A9P3BFH2_9EURO</name>
<dbReference type="OrthoDB" id="2684236at2759"/>
<organism evidence="1 2">
    <name type="scientific">Aspergillus pseudoviridinutans</name>
    <dbReference type="NCBI Taxonomy" id="1517512"/>
    <lineage>
        <taxon>Eukaryota</taxon>
        <taxon>Fungi</taxon>
        <taxon>Dikarya</taxon>
        <taxon>Ascomycota</taxon>
        <taxon>Pezizomycotina</taxon>
        <taxon>Eurotiomycetes</taxon>
        <taxon>Eurotiomycetidae</taxon>
        <taxon>Eurotiales</taxon>
        <taxon>Aspergillaceae</taxon>
        <taxon>Aspergillus</taxon>
        <taxon>Aspergillus subgen. Fumigati</taxon>
    </lineage>
</organism>
<dbReference type="GeneID" id="67005680"/>
<evidence type="ECO:0000313" key="1">
    <source>
        <dbReference type="EMBL" id="GIJ88153.1"/>
    </source>
</evidence>
<protein>
    <submittedName>
        <fullName evidence="1">Uncharacterized protein</fullName>
    </submittedName>
</protein>
<gene>
    <name evidence="1" type="ORF">Asppvi_007070</name>
</gene>
<accession>A0A9P3BFH2</accession>